<accession>A0A317WMF2</accession>
<evidence type="ECO:0000313" key="2">
    <source>
        <dbReference type="EMBL" id="PWY86891.1"/>
    </source>
</evidence>
<feature type="compositionally biased region" description="Low complexity" evidence="1">
    <location>
        <begin position="69"/>
        <end position="79"/>
    </location>
</feature>
<dbReference type="RefSeq" id="XP_025401123.1">
    <property type="nucleotide sequence ID" value="XM_025547920.1"/>
</dbReference>
<dbReference type="AlphaFoldDB" id="A0A317WMF2"/>
<name>A0A317WMF2_9EURO</name>
<dbReference type="VEuPathDB" id="FungiDB:BO70DRAFT_427886"/>
<dbReference type="EMBL" id="MSFL01000007">
    <property type="protein sequence ID" value="PWY86891.1"/>
    <property type="molecule type" value="Genomic_DNA"/>
</dbReference>
<feature type="compositionally biased region" description="Acidic residues" evidence="1">
    <location>
        <begin position="162"/>
        <end position="185"/>
    </location>
</feature>
<feature type="region of interest" description="Disordered" evidence="1">
    <location>
        <begin position="53"/>
        <end position="186"/>
    </location>
</feature>
<organism evidence="2 3">
    <name type="scientific">Aspergillus heteromorphus CBS 117.55</name>
    <dbReference type="NCBI Taxonomy" id="1448321"/>
    <lineage>
        <taxon>Eukaryota</taxon>
        <taxon>Fungi</taxon>
        <taxon>Dikarya</taxon>
        <taxon>Ascomycota</taxon>
        <taxon>Pezizomycotina</taxon>
        <taxon>Eurotiomycetes</taxon>
        <taxon>Eurotiomycetidae</taxon>
        <taxon>Eurotiales</taxon>
        <taxon>Aspergillaceae</taxon>
        <taxon>Aspergillus</taxon>
        <taxon>Aspergillus subgen. Circumdati</taxon>
    </lineage>
</organism>
<feature type="compositionally biased region" description="Low complexity" evidence="1">
    <location>
        <begin position="101"/>
        <end position="122"/>
    </location>
</feature>
<feature type="compositionally biased region" description="Low complexity" evidence="1">
    <location>
        <begin position="141"/>
        <end position="156"/>
    </location>
</feature>
<comment type="caution">
    <text evidence="2">The sequence shown here is derived from an EMBL/GenBank/DDBJ whole genome shotgun (WGS) entry which is preliminary data.</text>
</comment>
<evidence type="ECO:0008006" key="4">
    <source>
        <dbReference type="Google" id="ProtNLM"/>
    </source>
</evidence>
<dbReference type="STRING" id="1448321.A0A317WMF2"/>
<dbReference type="SMART" id="SM00384">
    <property type="entry name" value="AT_hook"/>
    <property type="match status" value="2"/>
</dbReference>
<evidence type="ECO:0000256" key="1">
    <source>
        <dbReference type="SAM" id="MobiDB-lite"/>
    </source>
</evidence>
<dbReference type="GeneID" id="37070157"/>
<reference evidence="2 3" key="1">
    <citation type="submission" date="2016-12" db="EMBL/GenBank/DDBJ databases">
        <title>The genomes of Aspergillus section Nigri reveals drivers in fungal speciation.</title>
        <authorList>
            <consortium name="DOE Joint Genome Institute"/>
            <person name="Vesth T.C."/>
            <person name="Nybo J."/>
            <person name="Theobald S."/>
            <person name="Brandl J."/>
            <person name="Frisvad J.C."/>
            <person name="Nielsen K.F."/>
            <person name="Lyhne E.K."/>
            <person name="Kogle M.E."/>
            <person name="Kuo A."/>
            <person name="Riley R."/>
            <person name="Clum A."/>
            <person name="Nolan M."/>
            <person name="Lipzen A."/>
            <person name="Salamov A."/>
            <person name="Henrissat B."/>
            <person name="Wiebenga A."/>
            <person name="De Vries R.P."/>
            <person name="Grigoriev I.V."/>
            <person name="Mortensen U.H."/>
            <person name="Andersen M.R."/>
            <person name="Baker S.E."/>
        </authorList>
    </citation>
    <scope>NUCLEOTIDE SEQUENCE [LARGE SCALE GENOMIC DNA]</scope>
    <source>
        <strain evidence="2 3">CBS 117.55</strain>
    </source>
</reference>
<dbReference type="Proteomes" id="UP000247233">
    <property type="component" value="Unassembled WGS sequence"/>
</dbReference>
<dbReference type="InterPro" id="IPR017956">
    <property type="entry name" value="AT_hook_DNA-bd_motif"/>
</dbReference>
<sequence>MPMSWNETADAKLLIGILHTSSVKLDFAALAQYMGPDCTVSAVQHRIQRLKDKVSAGAGTDSASGTPVKKAGAKNAGAGTESAVSTTKKRGRPPKNPAPGPEGASPEAGGVGTGTPQQTPTQSRKRGRPKKVNSSEKASDDNSASASASASASSNNVKFEMDVDAEMNVDNEDSYVDIGADDQKDDDMKVKIEI</sequence>
<proteinExistence type="predicted"/>
<gene>
    <name evidence="2" type="ORF">BO70DRAFT_427886</name>
</gene>
<evidence type="ECO:0000313" key="3">
    <source>
        <dbReference type="Proteomes" id="UP000247233"/>
    </source>
</evidence>
<dbReference type="OrthoDB" id="5418867at2759"/>
<dbReference type="Pfam" id="PF02178">
    <property type="entry name" value="AT_hook"/>
    <property type="match status" value="2"/>
</dbReference>
<keyword evidence="3" id="KW-1185">Reference proteome</keyword>
<dbReference type="GO" id="GO:0003677">
    <property type="term" value="F:DNA binding"/>
    <property type="evidence" value="ECO:0007669"/>
    <property type="project" value="InterPro"/>
</dbReference>
<protein>
    <recommendedName>
        <fullName evidence="4">AT hook motif protein</fullName>
    </recommendedName>
</protein>